<dbReference type="Proteomes" id="UP000004440">
    <property type="component" value="Unassembled WGS sequence"/>
</dbReference>
<evidence type="ECO:0000313" key="2">
    <source>
        <dbReference type="Proteomes" id="UP000004440"/>
    </source>
</evidence>
<gene>
    <name evidence="1" type="ORF">MY1_1417</name>
</gene>
<keyword evidence="2" id="KW-1185">Reference proteome</keyword>
<evidence type="ECO:0000313" key="1">
    <source>
        <dbReference type="EMBL" id="EGP94173.1"/>
    </source>
</evidence>
<protein>
    <submittedName>
        <fullName evidence="1">Uncharacterized protein</fullName>
    </submittedName>
</protein>
<reference evidence="1 2" key="1">
    <citation type="journal article" date="2011" name="J. Bacteriol.">
        <title>Genome Sequence of an Ammonia-Oxidizing Soil Archaeon, "Candidatus Nitrosoarchaeum koreensis" MY1.</title>
        <authorList>
            <person name="Kim B.K."/>
            <person name="Jung M.Y."/>
            <person name="Yu D.S."/>
            <person name="Park S.J."/>
            <person name="Oh T.K."/>
            <person name="Rhee S.K."/>
            <person name="Kim J.F."/>
        </authorList>
    </citation>
    <scope>NUCLEOTIDE SEQUENCE [LARGE SCALE GENOMIC DNA]</scope>
    <source>
        <strain evidence="1 2">MY1</strain>
    </source>
</reference>
<dbReference type="RefSeq" id="WP_007551097.1">
    <property type="nucleotide sequence ID" value="NZ_AFPU01000001.1"/>
</dbReference>
<comment type="caution">
    <text evidence="1">The sequence shown here is derived from an EMBL/GenBank/DDBJ whole genome shotgun (WGS) entry which is preliminary data.</text>
</comment>
<proteinExistence type="predicted"/>
<organism evidence="1 2">
    <name type="scientific">Nitrosarchaeum koreense MY1</name>
    <dbReference type="NCBI Taxonomy" id="1001994"/>
    <lineage>
        <taxon>Archaea</taxon>
        <taxon>Nitrososphaerota</taxon>
        <taxon>Nitrososphaeria</taxon>
        <taxon>Nitrosopumilales</taxon>
        <taxon>Nitrosopumilaceae</taxon>
        <taxon>Nitrosarchaeum</taxon>
    </lineage>
</organism>
<name>F9CZ15_9ARCH</name>
<accession>F9CZ15</accession>
<dbReference type="AlphaFoldDB" id="F9CZ15"/>
<sequence length="72" mass="8349">MLGEKEALAFLKKSNQSIIAAWESYKVQIGTTENKQLNEVFRQMFKAWTLSNQRAIDLLENKSKSKKDKKSK</sequence>
<dbReference type="EMBL" id="AFPU01000001">
    <property type="protein sequence ID" value="EGP94173.1"/>
    <property type="molecule type" value="Genomic_DNA"/>
</dbReference>